<comment type="caution">
    <text evidence="2">The sequence shown here is derived from an EMBL/GenBank/DDBJ whole genome shotgun (WGS) entry which is preliminary data.</text>
</comment>
<keyword evidence="1" id="KW-0812">Transmembrane</keyword>
<evidence type="ECO:0000313" key="3">
    <source>
        <dbReference type="Proteomes" id="UP001642464"/>
    </source>
</evidence>
<evidence type="ECO:0000313" key="2">
    <source>
        <dbReference type="EMBL" id="CAK8987627.1"/>
    </source>
</evidence>
<accession>A0ABP0HBQ9</accession>
<gene>
    <name evidence="2" type="ORF">SCF082_LOCUS1058</name>
</gene>
<keyword evidence="1" id="KW-1133">Transmembrane helix</keyword>
<evidence type="ECO:0000256" key="1">
    <source>
        <dbReference type="SAM" id="Phobius"/>
    </source>
</evidence>
<reference evidence="2 3" key="1">
    <citation type="submission" date="2024-02" db="EMBL/GenBank/DDBJ databases">
        <authorList>
            <person name="Chen Y."/>
            <person name="Shah S."/>
            <person name="Dougan E. K."/>
            <person name="Thang M."/>
            <person name="Chan C."/>
        </authorList>
    </citation>
    <scope>NUCLEOTIDE SEQUENCE [LARGE SCALE GENOMIC DNA]</scope>
</reference>
<name>A0ABP0HBQ9_9DINO</name>
<dbReference type="Proteomes" id="UP001642464">
    <property type="component" value="Unassembled WGS sequence"/>
</dbReference>
<dbReference type="EMBL" id="CAXAMM010000470">
    <property type="protein sequence ID" value="CAK8987627.1"/>
    <property type="molecule type" value="Genomic_DNA"/>
</dbReference>
<keyword evidence="3" id="KW-1185">Reference proteome</keyword>
<feature type="transmembrane region" description="Helical" evidence="1">
    <location>
        <begin position="118"/>
        <end position="136"/>
    </location>
</feature>
<sequence>MDTCSSWTDNGEKYHEAVVQQLARDHGLLHKNGPLDRVWECLQEQLGNGEVLQHLSGATWILLAWRVINASWCWCSGSIDNKDLAELFLAAVLSKGVTTIGALLAIATPLGCWASRSLLQFVVGTGAVCGTLPFSWRFRQ</sequence>
<protein>
    <recommendedName>
        <fullName evidence="4">Solute carrier family 40 protein</fullName>
    </recommendedName>
</protein>
<feature type="transmembrane region" description="Helical" evidence="1">
    <location>
        <begin position="87"/>
        <end position="106"/>
    </location>
</feature>
<proteinExistence type="predicted"/>
<keyword evidence="1" id="KW-0472">Membrane</keyword>
<evidence type="ECO:0008006" key="4">
    <source>
        <dbReference type="Google" id="ProtNLM"/>
    </source>
</evidence>
<organism evidence="2 3">
    <name type="scientific">Durusdinium trenchii</name>
    <dbReference type="NCBI Taxonomy" id="1381693"/>
    <lineage>
        <taxon>Eukaryota</taxon>
        <taxon>Sar</taxon>
        <taxon>Alveolata</taxon>
        <taxon>Dinophyceae</taxon>
        <taxon>Suessiales</taxon>
        <taxon>Symbiodiniaceae</taxon>
        <taxon>Durusdinium</taxon>
    </lineage>
</organism>